<proteinExistence type="predicted"/>
<name>A0ABV7G0I6_9PROT</name>
<dbReference type="InterPro" id="IPR035709">
    <property type="entry name" value="YoaB-like"/>
</dbReference>
<dbReference type="InterPro" id="IPR006175">
    <property type="entry name" value="YjgF/YER057c/UK114"/>
</dbReference>
<dbReference type="CDD" id="cd06150">
    <property type="entry name" value="YjgF_YER057c_UK114_like_2"/>
    <property type="match status" value="1"/>
</dbReference>
<dbReference type="Gene3D" id="3.30.1330.40">
    <property type="entry name" value="RutC-like"/>
    <property type="match status" value="1"/>
</dbReference>
<dbReference type="Proteomes" id="UP001595593">
    <property type="component" value="Unassembled WGS sequence"/>
</dbReference>
<reference evidence="2" key="1">
    <citation type="journal article" date="2019" name="Int. J. Syst. Evol. Microbiol.">
        <title>The Global Catalogue of Microorganisms (GCM) 10K type strain sequencing project: providing services to taxonomists for standard genome sequencing and annotation.</title>
        <authorList>
            <consortium name="The Broad Institute Genomics Platform"/>
            <consortium name="The Broad Institute Genome Sequencing Center for Infectious Disease"/>
            <person name="Wu L."/>
            <person name="Ma J."/>
        </authorList>
    </citation>
    <scope>NUCLEOTIDE SEQUENCE [LARGE SCALE GENOMIC DNA]</scope>
    <source>
        <strain evidence="2">KCTC 52094</strain>
    </source>
</reference>
<sequence length="117" mass="12238">MSIERITRTPIMHRVVVSGDVLYLGGITAGDGKGLDMRAQTEQVLAKAADILASAGSSKSKVLTATVYVTDMAAKAAMNEAWVAFFGEENLPSRATVGVANLGSPDTLIEVVITATR</sequence>
<dbReference type="SUPFAM" id="SSF55298">
    <property type="entry name" value="YjgF-like"/>
    <property type="match status" value="1"/>
</dbReference>
<dbReference type="RefSeq" id="WP_379595974.1">
    <property type="nucleotide sequence ID" value="NZ_JBHRTN010000008.1"/>
</dbReference>
<dbReference type="PANTHER" id="PTHR47328:SF1">
    <property type="entry name" value="RUTC FAMILY PROTEIN YOAB"/>
    <property type="match status" value="1"/>
</dbReference>
<organism evidence="1 2">
    <name type="scientific">Teichococcus globiformis</name>
    <dbReference type="NCBI Taxonomy" id="2307229"/>
    <lineage>
        <taxon>Bacteria</taxon>
        <taxon>Pseudomonadati</taxon>
        <taxon>Pseudomonadota</taxon>
        <taxon>Alphaproteobacteria</taxon>
        <taxon>Acetobacterales</taxon>
        <taxon>Roseomonadaceae</taxon>
        <taxon>Roseomonas</taxon>
    </lineage>
</organism>
<evidence type="ECO:0000313" key="1">
    <source>
        <dbReference type="EMBL" id="MFC3125353.1"/>
    </source>
</evidence>
<gene>
    <name evidence="1" type="ORF">ACFOD4_09785</name>
</gene>
<accession>A0ABV7G0I6</accession>
<keyword evidence="2" id="KW-1185">Reference proteome</keyword>
<dbReference type="InterPro" id="IPR035959">
    <property type="entry name" value="RutC-like_sf"/>
</dbReference>
<dbReference type="EMBL" id="JBHRTN010000008">
    <property type="protein sequence ID" value="MFC3125353.1"/>
    <property type="molecule type" value="Genomic_DNA"/>
</dbReference>
<dbReference type="PANTHER" id="PTHR47328">
    <property type="match status" value="1"/>
</dbReference>
<comment type="caution">
    <text evidence="1">The sequence shown here is derived from an EMBL/GenBank/DDBJ whole genome shotgun (WGS) entry which is preliminary data.</text>
</comment>
<protein>
    <submittedName>
        <fullName evidence="1">RidA family protein</fullName>
    </submittedName>
</protein>
<dbReference type="Pfam" id="PF01042">
    <property type="entry name" value="Ribonuc_L-PSP"/>
    <property type="match status" value="1"/>
</dbReference>
<evidence type="ECO:0000313" key="2">
    <source>
        <dbReference type="Proteomes" id="UP001595593"/>
    </source>
</evidence>